<dbReference type="Gene3D" id="3.30.420.10">
    <property type="entry name" value="Ribonuclease H-like superfamily/Ribonuclease H"/>
    <property type="match status" value="1"/>
</dbReference>
<dbReference type="InterPro" id="IPR002156">
    <property type="entry name" value="RNaseH_domain"/>
</dbReference>
<protein>
    <recommendedName>
        <fullName evidence="1">RNase H type-1 domain-containing protein</fullName>
    </recommendedName>
</protein>
<keyword evidence="3" id="KW-1185">Reference proteome</keyword>
<gene>
    <name evidence="2" type="ORF">Golax_024377</name>
</gene>
<proteinExistence type="predicted"/>
<name>A0A7J8ZDJ9_9ROSI</name>
<dbReference type="GO" id="GO:0003676">
    <property type="term" value="F:nucleic acid binding"/>
    <property type="evidence" value="ECO:0007669"/>
    <property type="project" value="InterPro"/>
</dbReference>
<dbReference type="Proteomes" id="UP000593574">
    <property type="component" value="Unassembled WGS sequence"/>
</dbReference>
<dbReference type="AlphaFoldDB" id="A0A7J8ZDJ9"/>
<dbReference type="InterPro" id="IPR044730">
    <property type="entry name" value="RNase_H-like_dom_plant"/>
</dbReference>
<feature type="domain" description="RNase H type-1" evidence="1">
    <location>
        <begin position="38"/>
        <end position="152"/>
    </location>
</feature>
<dbReference type="PANTHER" id="PTHR47074">
    <property type="entry name" value="BNAC02G40300D PROTEIN"/>
    <property type="match status" value="1"/>
</dbReference>
<dbReference type="GO" id="GO:0004523">
    <property type="term" value="F:RNA-DNA hybrid ribonuclease activity"/>
    <property type="evidence" value="ECO:0007669"/>
    <property type="project" value="InterPro"/>
</dbReference>
<sequence length="185" mass="20696">MWNRLAIQGVQGMSNGEYRQWMSSMVSNTSVEQRRMVRSKTSSSGLVCRNSEGKMIGSRTVMNKNIPNPFAAEALACLQAIEMGIDMNLREVVVVEGDALTIVKKMHSMSDNRSVLRVYISDAKQRITNFGNCLFRNLSRSANGLAHSIAKEGLKRVETTYLMERLQESVGASMEEDRRGLDLLT</sequence>
<dbReference type="CDD" id="cd06222">
    <property type="entry name" value="RNase_H_like"/>
    <property type="match status" value="1"/>
</dbReference>
<dbReference type="EMBL" id="JABEZV010000004">
    <property type="protein sequence ID" value="MBA0709339.1"/>
    <property type="molecule type" value="Genomic_DNA"/>
</dbReference>
<dbReference type="InterPro" id="IPR036397">
    <property type="entry name" value="RNaseH_sf"/>
</dbReference>
<evidence type="ECO:0000313" key="2">
    <source>
        <dbReference type="EMBL" id="MBA0709339.1"/>
    </source>
</evidence>
<organism evidence="2 3">
    <name type="scientific">Gossypium laxum</name>
    <dbReference type="NCBI Taxonomy" id="34288"/>
    <lineage>
        <taxon>Eukaryota</taxon>
        <taxon>Viridiplantae</taxon>
        <taxon>Streptophyta</taxon>
        <taxon>Embryophyta</taxon>
        <taxon>Tracheophyta</taxon>
        <taxon>Spermatophyta</taxon>
        <taxon>Magnoliopsida</taxon>
        <taxon>eudicotyledons</taxon>
        <taxon>Gunneridae</taxon>
        <taxon>Pentapetalae</taxon>
        <taxon>rosids</taxon>
        <taxon>malvids</taxon>
        <taxon>Malvales</taxon>
        <taxon>Malvaceae</taxon>
        <taxon>Malvoideae</taxon>
        <taxon>Gossypium</taxon>
    </lineage>
</organism>
<dbReference type="Pfam" id="PF13456">
    <property type="entry name" value="RVT_3"/>
    <property type="match status" value="1"/>
</dbReference>
<dbReference type="PANTHER" id="PTHR47074:SF61">
    <property type="entry name" value="RNASE H TYPE-1 DOMAIN-CONTAINING PROTEIN"/>
    <property type="match status" value="1"/>
</dbReference>
<evidence type="ECO:0000313" key="3">
    <source>
        <dbReference type="Proteomes" id="UP000593574"/>
    </source>
</evidence>
<evidence type="ECO:0000259" key="1">
    <source>
        <dbReference type="Pfam" id="PF13456"/>
    </source>
</evidence>
<comment type="caution">
    <text evidence="2">The sequence shown here is derived from an EMBL/GenBank/DDBJ whole genome shotgun (WGS) entry which is preliminary data.</text>
</comment>
<accession>A0A7J8ZDJ9</accession>
<reference evidence="2 3" key="1">
    <citation type="journal article" date="2019" name="Genome Biol. Evol.">
        <title>Insights into the evolution of the New World diploid cottons (Gossypium, subgenus Houzingenia) based on genome sequencing.</title>
        <authorList>
            <person name="Grover C.E."/>
            <person name="Arick M.A. 2nd"/>
            <person name="Thrash A."/>
            <person name="Conover J.L."/>
            <person name="Sanders W.S."/>
            <person name="Peterson D.G."/>
            <person name="Frelichowski J.E."/>
            <person name="Scheffler J.A."/>
            <person name="Scheffler B.E."/>
            <person name="Wendel J.F."/>
        </authorList>
    </citation>
    <scope>NUCLEOTIDE SEQUENCE [LARGE SCALE GENOMIC DNA]</scope>
    <source>
        <strain evidence="2">4</strain>
        <tissue evidence="2">Leaf</tissue>
    </source>
</reference>
<dbReference type="InterPro" id="IPR052929">
    <property type="entry name" value="RNase_H-like_EbsB-rel"/>
</dbReference>